<accession>A0A1H8MN41</accession>
<evidence type="ECO:0000313" key="1">
    <source>
        <dbReference type="EMBL" id="SEO18700.1"/>
    </source>
</evidence>
<keyword evidence="2" id="KW-1185">Reference proteome</keyword>
<dbReference type="STRING" id="933059.SAMN04488103_1142"/>
<organism evidence="1 2">
    <name type="scientific">Gemmobacter aquatilis</name>
    <dbReference type="NCBI Taxonomy" id="933059"/>
    <lineage>
        <taxon>Bacteria</taxon>
        <taxon>Pseudomonadati</taxon>
        <taxon>Pseudomonadota</taxon>
        <taxon>Alphaproteobacteria</taxon>
        <taxon>Rhodobacterales</taxon>
        <taxon>Paracoccaceae</taxon>
        <taxon>Gemmobacter</taxon>
    </lineage>
</organism>
<dbReference type="EMBL" id="FOCE01000014">
    <property type="protein sequence ID" value="SEO18700.1"/>
    <property type="molecule type" value="Genomic_DNA"/>
</dbReference>
<name>A0A1H8MN41_9RHOB</name>
<dbReference type="Proteomes" id="UP000198761">
    <property type="component" value="Unassembled WGS sequence"/>
</dbReference>
<sequence length="57" mass="6212">MPVQTAPTTEFETYFGEVSDYIACLDKERARAVAKAPATTDAYSTFLTTIPAPKDLP</sequence>
<dbReference type="AlphaFoldDB" id="A0A1H8MN41"/>
<protein>
    <submittedName>
        <fullName evidence="1">Uncharacterized protein</fullName>
    </submittedName>
</protein>
<reference evidence="1 2" key="1">
    <citation type="submission" date="2016-10" db="EMBL/GenBank/DDBJ databases">
        <authorList>
            <person name="de Groot N.N."/>
        </authorList>
    </citation>
    <scope>NUCLEOTIDE SEQUENCE [LARGE SCALE GENOMIC DNA]</scope>
    <source>
        <strain evidence="1 2">DSM 3857</strain>
    </source>
</reference>
<proteinExistence type="predicted"/>
<gene>
    <name evidence="1" type="ORF">SAMN04488103_1142</name>
</gene>
<evidence type="ECO:0000313" key="2">
    <source>
        <dbReference type="Proteomes" id="UP000198761"/>
    </source>
</evidence>